<dbReference type="InterPro" id="IPR004046">
    <property type="entry name" value="GST_C"/>
</dbReference>
<comment type="catalytic activity">
    <reaction evidence="3">
        <text>RX + glutathione = an S-substituted glutathione + a halide anion + H(+)</text>
        <dbReference type="Rhea" id="RHEA:16437"/>
        <dbReference type="ChEBI" id="CHEBI:15378"/>
        <dbReference type="ChEBI" id="CHEBI:16042"/>
        <dbReference type="ChEBI" id="CHEBI:17792"/>
        <dbReference type="ChEBI" id="CHEBI:57925"/>
        <dbReference type="ChEBI" id="CHEBI:90779"/>
        <dbReference type="EC" id="2.5.1.18"/>
    </reaction>
</comment>
<dbReference type="Proteomes" id="UP000007305">
    <property type="component" value="Chromosome 7"/>
</dbReference>
<dbReference type="CDD" id="cd03187">
    <property type="entry name" value="GST_C_Phi"/>
    <property type="match status" value="1"/>
</dbReference>
<evidence type="ECO:0000256" key="4">
    <source>
        <dbReference type="SAM" id="MobiDB-lite"/>
    </source>
</evidence>
<dbReference type="SFLD" id="SFLDS00019">
    <property type="entry name" value="Glutathione_Transferase_(cytos"/>
    <property type="match status" value="1"/>
</dbReference>
<reference evidence="6" key="3">
    <citation type="submission" date="2021-05" db="UniProtKB">
        <authorList>
            <consortium name="EnsemblPlants"/>
        </authorList>
    </citation>
    <scope>IDENTIFICATION</scope>
    <source>
        <strain evidence="6">cv. B73</strain>
    </source>
</reference>
<organism evidence="6 7">
    <name type="scientific">Zea mays</name>
    <name type="common">Maize</name>
    <dbReference type="NCBI Taxonomy" id="4577"/>
    <lineage>
        <taxon>Eukaryota</taxon>
        <taxon>Viridiplantae</taxon>
        <taxon>Streptophyta</taxon>
        <taxon>Embryophyta</taxon>
        <taxon>Tracheophyta</taxon>
        <taxon>Spermatophyta</taxon>
        <taxon>Magnoliopsida</taxon>
        <taxon>Liliopsida</taxon>
        <taxon>Poales</taxon>
        <taxon>Poaceae</taxon>
        <taxon>PACMAD clade</taxon>
        <taxon>Panicoideae</taxon>
        <taxon>Andropogonodae</taxon>
        <taxon>Andropogoneae</taxon>
        <taxon>Tripsacinae</taxon>
        <taxon>Zea</taxon>
    </lineage>
</organism>
<accession>A0A804QCF7</accession>
<dbReference type="InterPro" id="IPR040079">
    <property type="entry name" value="Glutathione_S-Trfase"/>
</dbReference>
<evidence type="ECO:0000256" key="3">
    <source>
        <dbReference type="ARBA" id="ARBA00047960"/>
    </source>
</evidence>
<protein>
    <recommendedName>
        <fullName evidence="1">glutathione transferase</fullName>
        <ecNumber evidence="1">2.5.1.18</ecNumber>
    </recommendedName>
</protein>
<evidence type="ECO:0000256" key="1">
    <source>
        <dbReference type="ARBA" id="ARBA00012452"/>
    </source>
</evidence>
<name>A0A804QCF7_MAIZE</name>
<dbReference type="AlphaFoldDB" id="A0A804QCF7"/>
<dbReference type="InterPro" id="IPR034347">
    <property type="entry name" value="GST_Phi_C"/>
</dbReference>
<feature type="compositionally biased region" description="Basic and acidic residues" evidence="4">
    <location>
        <begin position="236"/>
        <end position="248"/>
    </location>
</feature>
<proteinExistence type="evidence at protein level"/>
<dbReference type="PANTHER" id="PTHR43900:SF96">
    <property type="entry name" value="GLUTATHIONE TRANSFERASE"/>
    <property type="match status" value="1"/>
</dbReference>
<evidence type="ECO:0007829" key="8">
    <source>
        <dbReference type="PeptideAtlas" id="A0A804QCF7"/>
    </source>
</evidence>
<dbReference type="FunFam" id="1.20.1050.10:FF:000042">
    <property type="entry name" value="Glutathione S-transferase F9"/>
    <property type="match status" value="1"/>
</dbReference>
<evidence type="ECO:0000313" key="7">
    <source>
        <dbReference type="Proteomes" id="UP000007305"/>
    </source>
</evidence>
<keyword evidence="7" id="KW-1185">Reference proteome</keyword>
<dbReference type="GO" id="GO:0004364">
    <property type="term" value="F:glutathione transferase activity"/>
    <property type="evidence" value="ECO:0007669"/>
    <property type="project" value="UniProtKB-EC"/>
</dbReference>
<feature type="domain" description="GST C-terminal" evidence="5">
    <location>
        <begin position="86"/>
        <end position="216"/>
    </location>
</feature>
<dbReference type="Pfam" id="PF00043">
    <property type="entry name" value="GST_C"/>
    <property type="match status" value="1"/>
</dbReference>
<evidence type="ECO:0000259" key="5">
    <source>
        <dbReference type="PROSITE" id="PS50405"/>
    </source>
</evidence>
<dbReference type="Gene3D" id="1.20.1050.10">
    <property type="match status" value="1"/>
</dbReference>
<keyword evidence="2" id="KW-0808">Transferase</keyword>
<evidence type="ECO:0000256" key="2">
    <source>
        <dbReference type="ARBA" id="ARBA00022679"/>
    </source>
</evidence>
<dbReference type="EnsemblPlants" id="Zm00001eb321220_T002">
    <property type="protein sequence ID" value="Zm00001eb321220_P002"/>
    <property type="gene ID" value="Zm00001eb321220"/>
</dbReference>
<dbReference type="InterPro" id="IPR036282">
    <property type="entry name" value="Glutathione-S-Trfase_C_sf"/>
</dbReference>
<sequence length="281" mass="32638">MTIIQPVGCVVDCATLSALYPMFMPPWKGFVLEHRLCRSLLGLQASSHAPVPFYEGPTFLEESREICRYIAEKYENQGYPFLLGKDALERASIEQWLHNEEHAFNPPSRALFFHLAFPLGEGEDDDIDVHTRKLEEVLEVYEQRLSDSEFLVGNKFTLADLVHLPNSHYIKASNKFLYLYDSRKNVRRWWDAISDRSSWKKVLRYMKSVEEKNKQEELKKQQQQQEEAPRTSTDPTRVDSRKQSRTEPRTILVPPADNESSASIVPRTKKPLPGELRPIIY</sequence>
<dbReference type="PROSITE" id="PS50405">
    <property type="entry name" value="GST_CTER"/>
    <property type="match status" value="1"/>
</dbReference>
<dbReference type="SUPFAM" id="SSF47616">
    <property type="entry name" value="GST C-terminal domain-like"/>
    <property type="match status" value="1"/>
</dbReference>
<dbReference type="Gramene" id="Zm00001eb321220_T002">
    <property type="protein sequence ID" value="Zm00001eb321220_P002"/>
    <property type="gene ID" value="Zm00001eb321220"/>
</dbReference>
<feature type="region of interest" description="Disordered" evidence="4">
    <location>
        <begin position="212"/>
        <end position="281"/>
    </location>
</feature>
<dbReference type="OrthoDB" id="249703at2759"/>
<keyword evidence="8" id="KW-1267">Proteomics identification</keyword>
<evidence type="ECO:0000313" key="6">
    <source>
        <dbReference type="EnsemblPlants" id="Zm00001eb321220_P002"/>
    </source>
</evidence>
<dbReference type="SFLD" id="SFLDG00358">
    <property type="entry name" value="Main_(cytGST)"/>
    <property type="match status" value="1"/>
</dbReference>
<dbReference type="InterPro" id="IPR010987">
    <property type="entry name" value="Glutathione-S-Trfase_C-like"/>
</dbReference>
<dbReference type="EC" id="2.5.1.18" evidence="1"/>
<reference evidence="6" key="2">
    <citation type="submission" date="2019-07" db="EMBL/GenBank/DDBJ databases">
        <authorList>
            <person name="Seetharam A."/>
            <person name="Woodhouse M."/>
            <person name="Cannon E."/>
        </authorList>
    </citation>
    <scope>NUCLEOTIDE SEQUENCE [LARGE SCALE GENOMIC DNA]</scope>
    <source>
        <strain evidence="6">cv. B73</strain>
    </source>
</reference>
<reference evidence="7" key="1">
    <citation type="submission" date="2015-12" db="EMBL/GenBank/DDBJ databases">
        <title>Update maize B73 reference genome by single molecule sequencing technologies.</title>
        <authorList>
            <consortium name="Maize Genome Sequencing Project"/>
            <person name="Ware D."/>
        </authorList>
    </citation>
    <scope>NUCLEOTIDE SEQUENCE [LARGE SCALE GENOMIC DNA]</scope>
    <source>
        <strain evidence="7">cv. B73</strain>
    </source>
</reference>
<dbReference type="PANTHER" id="PTHR43900">
    <property type="entry name" value="GLUTATHIONE S-TRANSFERASE RHO"/>
    <property type="match status" value="1"/>
</dbReference>
<gene>
    <name evidence="6" type="primary">LOC542490</name>
</gene>